<keyword evidence="10" id="KW-1185">Reference proteome</keyword>
<sequence>MLIKTEGFVLKNRKYSENDSLLTIFTRKAGKINAIAKGARKPKSALLAGVQPFCYSDFVLYKGRNLYTVNQCELKQIFYSIREDLDKLVYGSYILELIETVTTEGQTNNRLFNLLGKTLFILAKKDIEVNTVVRAFELKFLVYSGYKPYFNSCVSCGTNELDGSSFSFTEGGVLCSQCTAIDKQSVKISEMTLRLGNYLLQKDMMDIQKLKIHESLNNQLKKLIKKYIMTHINKYEFKSLEIVDKF</sequence>
<keyword evidence="4 7" id="KW-0233">DNA recombination</keyword>
<protein>
    <recommendedName>
        <fullName evidence="2 7">DNA repair protein RecO</fullName>
    </recommendedName>
    <alternativeName>
        <fullName evidence="6 7">Recombination protein O</fullName>
    </alternativeName>
</protein>
<comment type="caution">
    <text evidence="9">The sequence shown here is derived from an EMBL/GenBank/DDBJ whole genome shotgun (WGS) entry which is preliminary data.</text>
</comment>
<feature type="domain" description="DNA replication/recombination mediator RecO N-terminal" evidence="8">
    <location>
        <begin position="1"/>
        <end position="78"/>
    </location>
</feature>
<dbReference type="EMBL" id="WBZC01000021">
    <property type="protein sequence ID" value="KAB3535360.1"/>
    <property type="molecule type" value="Genomic_DNA"/>
</dbReference>
<dbReference type="InterPro" id="IPR022572">
    <property type="entry name" value="DNA_rep/recomb_RecO_N"/>
</dbReference>
<evidence type="ECO:0000256" key="3">
    <source>
        <dbReference type="ARBA" id="ARBA00022763"/>
    </source>
</evidence>
<dbReference type="OrthoDB" id="9797083at2"/>
<evidence type="ECO:0000256" key="4">
    <source>
        <dbReference type="ARBA" id="ARBA00023172"/>
    </source>
</evidence>
<dbReference type="GO" id="GO:0006310">
    <property type="term" value="P:DNA recombination"/>
    <property type="evidence" value="ECO:0007669"/>
    <property type="project" value="UniProtKB-UniRule"/>
</dbReference>
<evidence type="ECO:0000256" key="2">
    <source>
        <dbReference type="ARBA" id="ARBA00021310"/>
    </source>
</evidence>
<dbReference type="Proteomes" id="UP000432715">
    <property type="component" value="Unassembled WGS sequence"/>
</dbReference>
<dbReference type="SUPFAM" id="SSF50249">
    <property type="entry name" value="Nucleic acid-binding proteins"/>
    <property type="match status" value="1"/>
</dbReference>
<dbReference type="AlphaFoldDB" id="A0A6I0FC86"/>
<gene>
    <name evidence="7 9" type="primary">recO</name>
    <name evidence="9" type="ORF">F8154_06740</name>
</gene>
<dbReference type="PANTHER" id="PTHR33991:SF1">
    <property type="entry name" value="DNA REPAIR PROTEIN RECO"/>
    <property type="match status" value="1"/>
</dbReference>
<dbReference type="PANTHER" id="PTHR33991">
    <property type="entry name" value="DNA REPAIR PROTEIN RECO"/>
    <property type="match status" value="1"/>
</dbReference>
<dbReference type="RefSeq" id="WP_151860844.1">
    <property type="nucleotide sequence ID" value="NZ_WBZC01000021.1"/>
</dbReference>
<organism evidence="9 10">
    <name type="scientific">Alkaliphilus pronyensis</name>
    <dbReference type="NCBI Taxonomy" id="1482732"/>
    <lineage>
        <taxon>Bacteria</taxon>
        <taxon>Bacillati</taxon>
        <taxon>Bacillota</taxon>
        <taxon>Clostridia</taxon>
        <taxon>Peptostreptococcales</taxon>
        <taxon>Natronincolaceae</taxon>
        <taxon>Alkaliphilus</taxon>
    </lineage>
</organism>
<comment type="function">
    <text evidence="7">Involved in DNA repair and RecF pathway recombination.</text>
</comment>
<dbReference type="NCBIfam" id="TIGR00613">
    <property type="entry name" value="reco"/>
    <property type="match status" value="1"/>
</dbReference>
<evidence type="ECO:0000256" key="6">
    <source>
        <dbReference type="ARBA" id="ARBA00033409"/>
    </source>
</evidence>
<accession>A0A6I0FC86</accession>
<dbReference type="GO" id="GO:0006302">
    <property type="term" value="P:double-strand break repair"/>
    <property type="evidence" value="ECO:0007669"/>
    <property type="project" value="TreeGrafter"/>
</dbReference>
<dbReference type="Gene3D" id="1.20.1440.120">
    <property type="entry name" value="Recombination protein O, C-terminal domain"/>
    <property type="match status" value="1"/>
</dbReference>
<evidence type="ECO:0000313" key="10">
    <source>
        <dbReference type="Proteomes" id="UP000432715"/>
    </source>
</evidence>
<dbReference type="InterPro" id="IPR012340">
    <property type="entry name" value="NA-bd_OB-fold"/>
</dbReference>
<dbReference type="Gene3D" id="2.40.50.140">
    <property type="entry name" value="Nucleic acid-binding proteins"/>
    <property type="match status" value="1"/>
</dbReference>
<dbReference type="HAMAP" id="MF_00201">
    <property type="entry name" value="RecO"/>
    <property type="match status" value="1"/>
</dbReference>
<dbReference type="SUPFAM" id="SSF57863">
    <property type="entry name" value="ArfGap/RecO-like zinc finger"/>
    <property type="match status" value="1"/>
</dbReference>
<evidence type="ECO:0000256" key="7">
    <source>
        <dbReference type="HAMAP-Rule" id="MF_00201"/>
    </source>
</evidence>
<proteinExistence type="inferred from homology"/>
<dbReference type="Pfam" id="PF11967">
    <property type="entry name" value="RecO_N"/>
    <property type="match status" value="1"/>
</dbReference>
<evidence type="ECO:0000313" key="9">
    <source>
        <dbReference type="EMBL" id="KAB3535360.1"/>
    </source>
</evidence>
<keyword evidence="3 7" id="KW-0227">DNA damage</keyword>
<dbReference type="InterPro" id="IPR037278">
    <property type="entry name" value="ARFGAP/RecO"/>
</dbReference>
<dbReference type="Pfam" id="PF02565">
    <property type="entry name" value="RecO_C"/>
    <property type="match status" value="1"/>
</dbReference>
<dbReference type="InterPro" id="IPR003717">
    <property type="entry name" value="RecO"/>
</dbReference>
<comment type="similarity">
    <text evidence="1 7">Belongs to the RecO family.</text>
</comment>
<reference evidence="9 10" key="1">
    <citation type="submission" date="2019-10" db="EMBL/GenBank/DDBJ databases">
        <title>Alkaliphilus serpentinus sp. nov. and Alkaliphilus pronyensis sp. nov., two novel anaerobic alkaliphilic species isolated from the serpentinized-hosted hydrothermal field of the Prony Bay (New Caledonia).</title>
        <authorList>
            <person name="Postec A."/>
        </authorList>
    </citation>
    <scope>NUCLEOTIDE SEQUENCE [LARGE SCALE GENOMIC DNA]</scope>
    <source>
        <strain evidence="9 10">LacV</strain>
    </source>
</reference>
<evidence type="ECO:0000256" key="1">
    <source>
        <dbReference type="ARBA" id="ARBA00007452"/>
    </source>
</evidence>
<keyword evidence="5 7" id="KW-0234">DNA repair</keyword>
<evidence type="ECO:0000256" key="5">
    <source>
        <dbReference type="ARBA" id="ARBA00023204"/>
    </source>
</evidence>
<dbReference type="GO" id="GO:0043590">
    <property type="term" value="C:bacterial nucleoid"/>
    <property type="evidence" value="ECO:0007669"/>
    <property type="project" value="TreeGrafter"/>
</dbReference>
<evidence type="ECO:0000259" key="8">
    <source>
        <dbReference type="Pfam" id="PF11967"/>
    </source>
</evidence>
<dbReference type="InterPro" id="IPR042242">
    <property type="entry name" value="RecO_C"/>
</dbReference>
<name>A0A6I0FC86_9FIRM</name>